<name>A0ABT0CF83_THEVL</name>
<keyword evidence="2" id="KW-0378">Hydrolase</keyword>
<dbReference type="InterPro" id="IPR012296">
    <property type="entry name" value="Nuclease_put_TT1808"/>
</dbReference>
<evidence type="ECO:0000313" key="2">
    <source>
        <dbReference type="EMBL" id="MCJ2544442.1"/>
    </source>
</evidence>
<proteinExistence type="predicted"/>
<dbReference type="Gene3D" id="3.90.1570.10">
    <property type="entry name" value="tt1808, chain A"/>
    <property type="match status" value="1"/>
</dbReference>
<keyword evidence="2" id="KW-0255">Endonuclease</keyword>
<protein>
    <submittedName>
        <fullName evidence="2">Uma2 family endonuclease</fullName>
    </submittedName>
</protein>
<dbReference type="CDD" id="cd06260">
    <property type="entry name" value="DUF820-like"/>
    <property type="match status" value="1"/>
</dbReference>
<dbReference type="SUPFAM" id="SSF52980">
    <property type="entry name" value="Restriction endonuclease-like"/>
    <property type="match status" value="1"/>
</dbReference>
<accession>A0ABT0CF83</accession>
<sequence>MTATGVRWTTRDIEALPENEWIRYEIIDGELLVTRSPHHKHQHIIGCLFSALHRWSLETGLGEPSIMPGILFSDSDNVSPDVIWVSYEHLPQIQDEAGHFCGAPELVAEVLLPGRVNEDRDRLAKLKLYSVRGVQEYWIVDRLAQRIEIYRRQHAQLVLVETLLAPDRLSSPLLPGFTCTVSELFVSRF</sequence>
<comment type="caution">
    <text evidence="2">The sequence shown here is derived from an EMBL/GenBank/DDBJ whole genome shotgun (WGS) entry which is preliminary data.</text>
</comment>
<dbReference type="PANTHER" id="PTHR34107:SF4">
    <property type="entry name" value="SLL1222 PROTEIN"/>
    <property type="match status" value="1"/>
</dbReference>
<dbReference type="RefSeq" id="WP_244353031.1">
    <property type="nucleotide sequence ID" value="NZ_JAFIRA010000066.1"/>
</dbReference>
<organism evidence="2 3">
    <name type="scientific">Thermostichus vulcanus str. 'Rupite'</name>
    <dbReference type="NCBI Taxonomy" id="2813851"/>
    <lineage>
        <taxon>Bacteria</taxon>
        <taxon>Bacillati</taxon>
        <taxon>Cyanobacteriota</taxon>
        <taxon>Cyanophyceae</taxon>
        <taxon>Thermostichales</taxon>
        <taxon>Thermostichaceae</taxon>
        <taxon>Thermostichus</taxon>
    </lineage>
</organism>
<keyword evidence="3" id="KW-1185">Reference proteome</keyword>
<dbReference type="GO" id="GO:0004519">
    <property type="term" value="F:endonuclease activity"/>
    <property type="evidence" value="ECO:0007669"/>
    <property type="project" value="UniProtKB-KW"/>
</dbReference>
<dbReference type="Proteomes" id="UP000830835">
    <property type="component" value="Unassembled WGS sequence"/>
</dbReference>
<dbReference type="Pfam" id="PF05685">
    <property type="entry name" value="Uma2"/>
    <property type="match status" value="1"/>
</dbReference>
<dbReference type="EMBL" id="JAFIRA010000066">
    <property type="protein sequence ID" value="MCJ2544442.1"/>
    <property type="molecule type" value="Genomic_DNA"/>
</dbReference>
<dbReference type="InterPro" id="IPR011335">
    <property type="entry name" value="Restrct_endonuc-II-like"/>
</dbReference>
<gene>
    <name evidence="2" type="ORF">JX360_16270</name>
</gene>
<evidence type="ECO:0000313" key="3">
    <source>
        <dbReference type="Proteomes" id="UP000830835"/>
    </source>
</evidence>
<feature type="domain" description="Putative restriction endonuclease" evidence="1">
    <location>
        <begin position="12"/>
        <end position="181"/>
    </location>
</feature>
<reference evidence="2" key="1">
    <citation type="submission" date="2021-02" db="EMBL/GenBank/DDBJ databases">
        <title>The CRISPR/cas machinery reduction and long-range gene transfer in the hot spring cyanobacterium Synechococcus.</title>
        <authorList>
            <person name="Dvorak P."/>
            <person name="Jahodarova E."/>
            <person name="Hasler P."/>
            <person name="Poulickova A."/>
        </authorList>
    </citation>
    <scope>NUCLEOTIDE SEQUENCE</scope>
    <source>
        <strain evidence="2">Rupite</strain>
    </source>
</reference>
<dbReference type="PANTHER" id="PTHR34107">
    <property type="entry name" value="SLL0198 PROTEIN-RELATED"/>
    <property type="match status" value="1"/>
</dbReference>
<evidence type="ECO:0000259" key="1">
    <source>
        <dbReference type="Pfam" id="PF05685"/>
    </source>
</evidence>
<dbReference type="InterPro" id="IPR008538">
    <property type="entry name" value="Uma2"/>
</dbReference>
<keyword evidence="2" id="KW-0540">Nuclease</keyword>